<organism evidence="2 3">
    <name type="scientific">Corynebacterium glutamicum (strain ATCC 13032 / DSM 20300 / JCM 1318 / BCRC 11384 / CCUG 27702 / LMG 3730 / NBRC 12168 / NCIMB 10025 / NRRL B-2784 / 534)</name>
    <dbReference type="NCBI Taxonomy" id="196627"/>
    <lineage>
        <taxon>Bacteria</taxon>
        <taxon>Bacillati</taxon>
        <taxon>Actinomycetota</taxon>
        <taxon>Actinomycetes</taxon>
        <taxon>Mycobacteriales</taxon>
        <taxon>Corynebacteriaceae</taxon>
        <taxon>Corynebacterium</taxon>
    </lineage>
</organism>
<feature type="transmembrane region" description="Helical" evidence="1">
    <location>
        <begin position="73"/>
        <end position="96"/>
    </location>
</feature>
<protein>
    <submittedName>
        <fullName evidence="2">Hypothetical membrane protein</fullName>
    </submittedName>
</protein>
<dbReference type="STRING" id="196627.cg2053"/>
<dbReference type="KEGG" id="cgl:Cgl1832"/>
<dbReference type="EMBL" id="BA000036">
    <property type="protein sequence ID" value="BAB99225.1"/>
    <property type="molecule type" value="Genomic_DNA"/>
</dbReference>
<accession>Q8NPI0</accession>
<proteinExistence type="predicted"/>
<evidence type="ECO:0000313" key="3">
    <source>
        <dbReference type="Proteomes" id="UP000000582"/>
    </source>
</evidence>
<dbReference type="HOGENOM" id="CLU_2328961_0_0_11"/>
<keyword evidence="1" id="KW-0472">Membrane</keyword>
<evidence type="ECO:0000256" key="1">
    <source>
        <dbReference type="SAM" id="Phobius"/>
    </source>
</evidence>
<keyword evidence="1" id="KW-1133">Transmembrane helix</keyword>
<keyword evidence="1" id="KW-0812">Transmembrane</keyword>
<reference evidence="3" key="1">
    <citation type="journal article" date="2003" name="Appl. Microbiol. Biotechnol.">
        <title>The Corynebacterium glutamicum genome: features and impacts on biotechnological processes.</title>
        <authorList>
            <person name="Ikeda M."/>
            <person name="Nakagawa S."/>
        </authorList>
    </citation>
    <scope>NUCLEOTIDE SEQUENCE [LARGE SCALE GENOMIC DNA]</scope>
    <source>
        <strain evidence="3">ATCC 13032 / DSM 20300 / BCRC 11384 / JCM 1318 / LMG 3730 / NCIMB 10025</strain>
    </source>
</reference>
<keyword evidence="3" id="KW-1185">Reference proteome</keyword>
<dbReference type="Proteomes" id="UP000000582">
    <property type="component" value="Chromosome"/>
</dbReference>
<dbReference type="AlphaFoldDB" id="Q8NPI0"/>
<name>Q8NPI0_CORGL</name>
<feature type="transmembrane region" description="Helical" evidence="1">
    <location>
        <begin position="42"/>
        <end position="61"/>
    </location>
</feature>
<gene>
    <name evidence="2" type="ordered locus">Cgl1832</name>
</gene>
<sequence>MLQMIETYDHYIVEKQGSKPQVNVANEINTSNNIPLPEMYSVFLLAFVVLVIATALLTAILEWRNSHSLPLATLWGLISCALPFAGPLFWIVISYFKNRKK</sequence>
<dbReference type="BioCyc" id="CORYNE:G18NG-11424-MONOMER"/>
<evidence type="ECO:0000313" key="2">
    <source>
        <dbReference type="EMBL" id="BAB99225.1"/>
    </source>
</evidence>